<protein>
    <submittedName>
        <fullName evidence="7">Predicted arabinose efflux permease, MFS family</fullName>
    </submittedName>
</protein>
<dbReference type="Gene3D" id="1.20.1250.20">
    <property type="entry name" value="MFS general substrate transporter like domains"/>
    <property type="match status" value="2"/>
</dbReference>
<keyword evidence="3 5" id="KW-1133">Transmembrane helix</keyword>
<sequence length="410" mass="42642">MRSDDPEDSPVALADDSHDVRPRRAVWPAIVAVALSASVFTVMQGLTYPLLAVLLDRGGVSEGLNGLNAAMMPLGMLLAAPAASPLVRRLGAYRVAVVSLVTVAGCLLAIGAVRHPLPWLPLRLAIGFFLACIFVTTDTWINELAPERLRGRILGLYSALLSVGFAVGPALLTLVGTRGWAPFLLGACCPIAALLPLMLTRGSLPSRGRQEEGMRLRAFLPLAPLLLLCVGAAAFADQGAMSLLPLYALREGLSEDGANLALVTMISGSIALMYPIGWLADRISRPVMLAACALLTAVCAALLPVGVHSPGAFGALVFVWGGAYYAIYTLSLVILGERFYGPALVAGSAAFGALWGVGGMIGPPVIGTSMRLLGPGGFPLTFTLIFLAVAVTLGAAAARSRPRPSSDHLC</sequence>
<dbReference type="SUPFAM" id="SSF103473">
    <property type="entry name" value="MFS general substrate transporter"/>
    <property type="match status" value="1"/>
</dbReference>
<dbReference type="InterPro" id="IPR011701">
    <property type="entry name" value="MFS"/>
</dbReference>
<feature type="transmembrane region" description="Helical" evidence="5">
    <location>
        <begin position="119"/>
        <end position="141"/>
    </location>
</feature>
<feature type="transmembrane region" description="Helical" evidence="5">
    <location>
        <begin position="260"/>
        <end position="280"/>
    </location>
</feature>
<evidence type="ECO:0000256" key="3">
    <source>
        <dbReference type="ARBA" id="ARBA00022989"/>
    </source>
</evidence>
<dbReference type="GO" id="GO:0005886">
    <property type="term" value="C:plasma membrane"/>
    <property type="evidence" value="ECO:0007669"/>
    <property type="project" value="UniProtKB-SubCell"/>
</dbReference>
<dbReference type="GO" id="GO:0022857">
    <property type="term" value="F:transmembrane transporter activity"/>
    <property type="evidence" value="ECO:0007669"/>
    <property type="project" value="InterPro"/>
</dbReference>
<dbReference type="Proteomes" id="UP000236723">
    <property type="component" value="Unassembled WGS sequence"/>
</dbReference>
<keyword evidence="8" id="KW-1185">Reference proteome</keyword>
<evidence type="ECO:0000313" key="7">
    <source>
        <dbReference type="EMBL" id="SEG13479.1"/>
    </source>
</evidence>
<keyword evidence="4 5" id="KW-0472">Membrane</keyword>
<evidence type="ECO:0000256" key="4">
    <source>
        <dbReference type="ARBA" id="ARBA00023136"/>
    </source>
</evidence>
<dbReference type="Pfam" id="PF07690">
    <property type="entry name" value="MFS_1"/>
    <property type="match status" value="1"/>
</dbReference>
<feature type="transmembrane region" description="Helical" evidence="5">
    <location>
        <begin position="180"/>
        <end position="199"/>
    </location>
</feature>
<dbReference type="EMBL" id="FNVO01000003">
    <property type="protein sequence ID" value="SEG13479.1"/>
    <property type="molecule type" value="Genomic_DNA"/>
</dbReference>
<dbReference type="PROSITE" id="PS50850">
    <property type="entry name" value="MFS"/>
    <property type="match status" value="1"/>
</dbReference>
<dbReference type="OrthoDB" id="4008739at2"/>
<feature type="transmembrane region" description="Helical" evidence="5">
    <location>
        <begin position="378"/>
        <end position="398"/>
    </location>
</feature>
<comment type="subcellular location">
    <subcellularLocation>
        <location evidence="1">Cell membrane</location>
        <topology evidence="1">Multi-pass membrane protein</topology>
    </subcellularLocation>
</comment>
<dbReference type="PANTHER" id="PTHR23521">
    <property type="entry name" value="TRANSPORTER MFS SUPERFAMILY"/>
    <property type="match status" value="1"/>
</dbReference>
<dbReference type="PANTHER" id="PTHR23521:SF3">
    <property type="entry name" value="MFS TRANSPORTER"/>
    <property type="match status" value="1"/>
</dbReference>
<proteinExistence type="predicted"/>
<dbReference type="InterPro" id="IPR020846">
    <property type="entry name" value="MFS_dom"/>
</dbReference>
<feature type="domain" description="Major facilitator superfamily (MFS) profile" evidence="6">
    <location>
        <begin position="29"/>
        <end position="406"/>
    </location>
</feature>
<organism evidence="7 8">
    <name type="scientific">Thermomonospora echinospora</name>
    <dbReference type="NCBI Taxonomy" id="1992"/>
    <lineage>
        <taxon>Bacteria</taxon>
        <taxon>Bacillati</taxon>
        <taxon>Actinomycetota</taxon>
        <taxon>Actinomycetes</taxon>
        <taxon>Streptosporangiales</taxon>
        <taxon>Thermomonosporaceae</taxon>
        <taxon>Thermomonospora</taxon>
    </lineage>
</organism>
<feature type="transmembrane region" description="Helical" evidence="5">
    <location>
        <begin position="153"/>
        <end position="174"/>
    </location>
</feature>
<feature type="transmembrane region" description="Helical" evidence="5">
    <location>
        <begin position="219"/>
        <end position="240"/>
    </location>
</feature>
<evidence type="ECO:0000256" key="1">
    <source>
        <dbReference type="ARBA" id="ARBA00004651"/>
    </source>
</evidence>
<feature type="transmembrane region" description="Helical" evidence="5">
    <location>
        <begin position="287"/>
        <end position="307"/>
    </location>
</feature>
<dbReference type="CDD" id="cd17477">
    <property type="entry name" value="MFS_YcaD_like"/>
    <property type="match status" value="1"/>
</dbReference>
<feature type="transmembrane region" description="Helical" evidence="5">
    <location>
        <begin position="343"/>
        <end position="366"/>
    </location>
</feature>
<dbReference type="RefSeq" id="WP_103937271.1">
    <property type="nucleotide sequence ID" value="NZ_FNVO01000003.1"/>
</dbReference>
<dbReference type="InterPro" id="IPR047200">
    <property type="entry name" value="MFS_YcaD-like"/>
</dbReference>
<feature type="transmembrane region" description="Helical" evidence="5">
    <location>
        <begin position="313"/>
        <end position="336"/>
    </location>
</feature>
<dbReference type="AlphaFoldDB" id="A0A1H5XNX8"/>
<feature type="transmembrane region" description="Helical" evidence="5">
    <location>
        <begin position="95"/>
        <end position="113"/>
    </location>
</feature>
<evidence type="ECO:0000313" key="8">
    <source>
        <dbReference type="Proteomes" id="UP000236723"/>
    </source>
</evidence>
<evidence type="ECO:0000256" key="2">
    <source>
        <dbReference type="ARBA" id="ARBA00022692"/>
    </source>
</evidence>
<accession>A0A1H5XNX8</accession>
<dbReference type="InterPro" id="IPR036259">
    <property type="entry name" value="MFS_trans_sf"/>
</dbReference>
<name>A0A1H5XNX8_9ACTN</name>
<keyword evidence="2 5" id="KW-0812">Transmembrane</keyword>
<feature type="transmembrane region" description="Helical" evidence="5">
    <location>
        <begin position="66"/>
        <end position="83"/>
    </location>
</feature>
<gene>
    <name evidence="7" type="ORF">SAMN04489712_103342</name>
</gene>
<feature type="transmembrane region" description="Helical" evidence="5">
    <location>
        <begin position="25"/>
        <end position="46"/>
    </location>
</feature>
<reference evidence="8" key="1">
    <citation type="submission" date="2016-10" db="EMBL/GenBank/DDBJ databases">
        <authorList>
            <person name="Varghese N."/>
            <person name="Submissions S."/>
        </authorList>
    </citation>
    <scope>NUCLEOTIDE SEQUENCE [LARGE SCALE GENOMIC DNA]</scope>
    <source>
        <strain evidence="8">DSM 43163</strain>
    </source>
</reference>
<evidence type="ECO:0000256" key="5">
    <source>
        <dbReference type="SAM" id="Phobius"/>
    </source>
</evidence>
<evidence type="ECO:0000259" key="6">
    <source>
        <dbReference type="PROSITE" id="PS50850"/>
    </source>
</evidence>